<dbReference type="Proteomes" id="UP001595932">
    <property type="component" value="Unassembled WGS sequence"/>
</dbReference>
<evidence type="ECO:0000313" key="2">
    <source>
        <dbReference type="Proteomes" id="UP001595932"/>
    </source>
</evidence>
<reference evidence="2" key="1">
    <citation type="journal article" date="2019" name="Int. J. Syst. Evol. Microbiol.">
        <title>The Global Catalogue of Microorganisms (GCM) 10K type strain sequencing project: providing services to taxonomists for standard genome sequencing and annotation.</title>
        <authorList>
            <consortium name="The Broad Institute Genomics Platform"/>
            <consortium name="The Broad Institute Genome Sequencing Center for Infectious Disease"/>
            <person name="Wu L."/>
            <person name="Ma J."/>
        </authorList>
    </citation>
    <scope>NUCLEOTIDE SEQUENCE [LARGE SCALE GENOMIC DNA]</scope>
    <source>
        <strain evidence="2">CGMCC 1.12151</strain>
    </source>
</reference>
<proteinExistence type="predicted"/>
<comment type="caution">
    <text evidence="1">The sequence shown here is derived from an EMBL/GenBank/DDBJ whole genome shotgun (WGS) entry which is preliminary data.</text>
</comment>
<sequence length="51" mass="5829">MKSIGITFLIMSVVFWVISLTSDQAPILGIVFMTIGITYFLMQDEQENEEQ</sequence>
<name>A0ABV9MEE2_9BACL</name>
<accession>A0ABV9MEE2</accession>
<dbReference type="RefSeq" id="WP_377279878.1">
    <property type="nucleotide sequence ID" value="NZ_JBHSGL010000015.1"/>
</dbReference>
<protein>
    <submittedName>
        <fullName evidence="1">Uncharacterized protein</fullName>
    </submittedName>
</protein>
<evidence type="ECO:0000313" key="1">
    <source>
        <dbReference type="EMBL" id="MFC4714151.1"/>
    </source>
</evidence>
<keyword evidence="2" id="KW-1185">Reference proteome</keyword>
<organism evidence="1 2">
    <name type="scientific">Planococcus dechangensis</name>
    <dbReference type="NCBI Taxonomy" id="1176255"/>
    <lineage>
        <taxon>Bacteria</taxon>
        <taxon>Bacillati</taxon>
        <taxon>Bacillota</taxon>
        <taxon>Bacilli</taxon>
        <taxon>Bacillales</taxon>
        <taxon>Caryophanaceae</taxon>
        <taxon>Planococcus</taxon>
    </lineage>
</organism>
<dbReference type="EMBL" id="JBHSGL010000015">
    <property type="protein sequence ID" value="MFC4714151.1"/>
    <property type="molecule type" value="Genomic_DNA"/>
</dbReference>
<gene>
    <name evidence="1" type="ORF">ACFO5U_14980</name>
</gene>